<evidence type="ECO:0000313" key="3">
    <source>
        <dbReference type="Proteomes" id="UP000267821"/>
    </source>
</evidence>
<protein>
    <submittedName>
        <fullName evidence="2">Uncharacterized protein</fullName>
    </submittedName>
</protein>
<evidence type="ECO:0000256" key="1">
    <source>
        <dbReference type="SAM" id="MobiDB-lite"/>
    </source>
</evidence>
<accession>A0A3N4L7D3</accession>
<proteinExistence type="predicted"/>
<organism evidence="2 3">
    <name type="scientific">Terfezia boudieri ATCC MYA-4762</name>
    <dbReference type="NCBI Taxonomy" id="1051890"/>
    <lineage>
        <taxon>Eukaryota</taxon>
        <taxon>Fungi</taxon>
        <taxon>Dikarya</taxon>
        <taxon>Ascomycota</taxon>
        <taxon>Pezizomycotina</taxon>
        <taxon>Pezizomycetes</taxon>
        <taxon>Pezizales</taxon>
        <taxon>Pezizaceae</taxon>
        <taxon>Terfezia</taxon>
    </lineage>
</organism>
<name>A0A3N4L7D3_9PEZI</name>
<dbReference type="OrthoDB" id="265717at2759"/>
<sequence length="749" mass="83400">MTSLGTSNRAVGQDSVRLVINLSHSPTHTATLGYPDALPECLIPKAVREQQFESGGAQQLDFQTPQQQSLTRVFPRSTTLSTLAKFAEDEFKLPRALLGAIVLNGWEYGSVTPYELSETITVEQMISEMRTRPTIVCWRYAQSDKDNEEAEIETVGLELITTAGCAKRAEDMLLSAVHGYRWAQRSLEYLSKKATKDEVKIANVSELQREYIEMFSWAAKALYPWMLAMPSDAAPPELSKLKYLNSPGAWLDPNDYEVFIQTYIVHQAWLPRHMATLFLPAIVSAEEAVAPAGHFLIEPPATGEELRNDELIHLAKIEFQRKYSEPSQILSGIPRQSEVVGLLWHQLPEHVIQKYLYQNLQKYRDKIERRKRYADTLVNIPVNVVISFDPREKTSPDVSLRSSHSFRVTAGAVLWGQLNTLIAGSQASGYDGNGESIPQALPGGTIIQRCYQYRCAARNGMWGVWRAYVIERRAGWDGQPVKNHLGWVVCHEDADPKDILTRAASVTKGGGIGGYGGKEHIDRDVLAVNRYDWSWHCPQPEGTVSNKMKRYLWDQVGMRTNVLQCQYTEYSLDEEPQEDNMVTIWTRPGAGRFMFVDAGEFGAGTVRAVMEQVRVIGSSAGREKVKNGPLETVFIKEQSVTGHAGNVGSEGNSRASVAPNQGRSGGKGEDAFGTYLSMPNTEYEFGWMVFSGKTVRRPVIGDGAGETEGSANAKSEIEVDELIGFVYDGIYQGLEGLAWAVEPLAEDRE</sequence>
<dbReference type="EMBL" id="ML121610">
    <property type="protein sequence ID" value="RPB18763.1"/>
    <property type="molecule type" value="Genomic_DNA"/>
</dbReference>
<keyword evidence="3" id="KW-1185">Reference proteome</keyword>
<dbReference type="STRING" id="1051890.A0A3N4L7D3"/>
<dbReference type="AlphaFoldDB" id="A0A3N4L7D3"/>
<gene>
    <name evidence="2" type="ORF">L211DRAFT_843294</name>
</gene>
<feature type="compositionally biased region" description="Polar residues" evidence="1">
    <location>
        <begin position="649"/>
        <end position="662"/>
    </location>
</feature>
<feature type="region of interest" description="Disordered" evidence="1">
    <location>
        <begin position="642"/>
        <end position="670"/>
    </location>
</feature>
<reference evidence="2 3" key="1">
    <citation type="journal article" date="2018" name="Nat. Ecol. Evol.">
        <title>Pezizomycetes genomes reveal the molecular basis of ectomycorrhizal truffle lifestyle.</title>
        <authorList>
            <person name="Murat C."/>
            <person name="Payen T."/>
            <person name="Noel B."/>
            <person name="Kuo A."/>
            <person name="Morin E."/>
            <person name="Chen J."/>
            <person name="Kohler A."/>
            <person name="Krizsan K."/>
            <person name="Balestrini R."/>
            <person name="Da Silva C."/>
            <person name="Montanini B."/>
            <person name="Hainaut M."/>
            <person name="Levati E."/>
            <person name="Barry K.W."/>
            <person name="Belfiori B."/>
            <person name="Cichocki N."/>
            <person name="Clum A."/>
            <person name="Dockter R.B."/>
            <person name="Fauchery L."/>
            <person name="Guy J."/>
            <person name="Iotti M."/>
            <person name="Le Tacon F."/>
            <person name="Lindquist E.A."/>
            <person name="Lipzen A."/>
            <person name="Malagnac F."/>
            <person name="Mello A."/>
            <person name="Molinier V."/>
            <person name="Miyauchi S."/>
            <person name="Poulain J."/>
            <person name="Riccioni C."/>
            <person name="Rubini A."/>
            <person name="Sitrit Y."/>
            <person name="Splivallo R."/>
            <person name="Traeger S."/>
            <person name="Wang M."/>
            <person name="Zifcakova L."/>
            <person name="Wipf D."/>
            <person name="Zambonelli A."/>
            <person name="Paolocci F."/>
            <person name="Nowrousian M."/>
            <person name="Ottonello S."/>
            <person name="Baldrian P."/>
            <person name="Spatafora J.W."/>
            <person name="Henrissat B."/>
            <person name="Nagy L.G."/>
            <person name="Aury J.M."/>
            <person name="Wincker P."/>
            <person name="Grigoriev I.V."/>
            <person name="Bonfante P."/>
            <person name="Martin F.M."/>
        </authorList>
    </citation>
    <scope>NUCLEOTIDE SEQUENCE [LARGE SCALE GENOMIC DNA]</scope>
    <source>
        <strain evidence="2 3">ATCC MYA-4762</strain>
    </source>
</reference>
<dbReference type="InParanoid" id="A0A3N4L7D3"/>
<dbReference type="Proteomes" id="UP000267821">
    <property type="component" value="Unassembled WGS sequence"/>
</dbReference>
<evidence type="ECO:0000313" key="2">
    <source>
        <dbReference type="EMBL" id="RPB18763.1"/>
    </source>
</evidence>